<evidence type="ECO:0000256" key="2">
    <source>
        <dbReference type="ARBA" id="ARBA00022679"/>
    </source>
</evidence>
<reference evidence="3" key="1">
    <citation type="journal article" date="2017" name="Nature">
        <title>The sunflower genome provides insights into oil metabolism, flowering and Asterid evolution.</title>
        <authorList>
            <person name="Badouin H."/>
            <person name="Gouzy J."/>
            <person name="Grassa C.J."/>
            <person name="Murat F."/>
            <person name="Staton S.E."/>
            <person name="Cottret L."/>
            <person name="Lelandais-Briere C."/>
            <person name="Owens G.L."/>
            <person name="Carrere S."/>
            <person name="Mayjonade B."/>
            <person name="Legrand L."/>
            <person name="Gill N."/>
            <person name="Kane N.C."/>
            <person name="Bowers J.E."/>
            <person name="Hubner S."/>
            <person name="Bellec A."/>
            <person name="Berard A."/>
            <person name="Berges H."/>
            <person name="Blanchet N."/>
            <person name="Boniface M.C."/>
            <person name="Brunel D."/>
            <person name="Catrice O."/>
            <person name="Chaidir N."/>
            <person name="Claudel C."/>
            <person name="Donnadieu C."/>
            <person name="Faraut T."/>
            <person name="Fievet G."/>
            <person name="Helmstetter N."/>
            <person name="King M."/>
            <person name="Knapp S.J."/>
            <person name="Lai Z."/>
            <person name="Le Paslier M.C."/>
            <person name="Lippi Y."/>
            <person name="Lorenzon L."/>
            <person name="Mandel J.R."/>
            <person name="Marage G."/>
            <person name="Marchand G."/>
            <person name="Marquand E."/>
            <person name="Bret-Mestries E."/>
            <person name="Morien E."/>
            <person name="Nambeesan S."/>
            <person name="Nguyen T."/>
            <person name="Pegot-Espagnet P."/>
            <person name="Pouilly N."/>
            <person name="Raftis F."/>
            <person name="Sallet E."/>
            <person name="Schiex T."/>
            <person name="Thomas J."/>
            <person name="Vandecasteele C."/>
            <person name="Vares D."/>
            <person name="Vear F."/>
            <person name="Vautrin S."/>
            <person name="Crespi M."/>
            <person name="Mangin B."/>
            <person name="Burke J.M."/>
            <person name="Salse J."/>
            <person name="Munos S."/>
            <person name="Vincourt P."/>
            <person name="Rieseberg L.H."/>
            <person name="Langlade N.B."/>
        </authorList>
    </citation>
    <scope>NUCLEOTIDE SEQUENCE</scope>
    <source>
        <tissue evidence="3">Leaves</tissue>
    </source>
</reference>
<accession>A0A9K3E9D2</accession>
<comment type="caution">
    <text evidence="3">The sequence shown here is derived from an EMBL/GenBank/DDBJ whole genome shotgun (WGS) entry which is preliminary data.</text>
</comment>
<sequence length="471" mass="52389">MTNHMKTKILVVAYPTQGHINPSLRFANRLVKLNVDVTYSTSVSVIRHIDIQTTHHGITFAPFSDGYDNGLQPTTTGQQFYSDFSTKGVSAIAEIIKSAAAAGQPFDHLVYTSAIPWAAKVANAHNLESTLLWSQAAIVLDIYYYYFNGYQDLISCNNNPMFSINLPRLPSLTIADLPSFMLPSCLKEHKFILESMKDHLDVLKISSRLLVNTFDELEVEAIKSIEKLVVFPVGPLVPSEFLDGNGQSYNSFGCDLFEKPVEDYIKWLNAKPKSSVVYVSFGSLATLAIDQVEEIASGLVESGRPFLWVIRDSDQVGKLSKIEELKKQGMIVSWCSQVEVLTNQAIGCFVMHGGWNSTVEALAAGVPTIVFSQWSDQATNAKMTEDFWKIGVKVKKREGDGMVEGKEIKRCVEIVMEDGETRRNAEKWKELARQALGNSGSSALNLQAFVDDVRNKTTIYKNSHDEHVEKG</sequence>
<dbReference type="EC" id="2.4.1.271" evidence="3"/>
<dbReference type="AlphaFoldDB" id="A0A9K3E9D2"/>
<reference evidence="3" key="2">
    <citation type="submission" date="2020-06" db="EMBL/GenBank/DDBJ databases">
        <title>Helianthus annuus Genome sequencing and assembly Release 2.</title>
        <authorList>
            <person name="Gouzy J."/>
            <person name="Langlade N."/>
            <person name="Munos S."/>
        </authorList>
    </citation>
    <scope>NUCLEOTIDE SEQUENCE</scope>
    <source>
        <tissue evidence="3">Leaves</tissue>
    </source>
</reference>
<evidence type="ECO:0000313" key="3">
    <source>
        <dbReference type="EMBL" id="KAF5768366.1"/>
    </source>
</evidence>
<keyword evidence="2 3" id="KW-0808">Transferase</keyword>
<dbReference type="EMBL" id="MNCJ02000329">
    <property type="protein sequence ID" value="KAF5768366.1"/>
    <property type="molecule type" value="Genomic_DNA"/>
</dbReference>
<name>A0A9K3E9D2_HELAN</name>
<dbReference type="FunFam" id="3.40.50.2000:FF:000019">
    <property type="entry name" value="Glycosyltransferase"/>
    <property type="match status" value="1"/>
</dbReference>
<dbReference type="InterPro" id="IPR002213">
    <property type="entry name" value="UDP_glucos_trans"/>
</dbReference>
<keyword evidence="4" id="KW-1185">Reference proteome</keyword>
<dbReference type="SUPFAM" id="SSF53756">
    <property type="entry name" value="UDP-Glycosyltransferase/glycogen phosphorylase"/>
    <property type="match status" value="1"/>
</dbReference>
<dbReference type="Gene3D" id="3.40.50.2000">
    <property type="entry name" value="Glycogen Phosphorylase B"/>
    <property type="match status" value="2"/>
</dbReference>
<dbReference type="GO" id="GO:0080044">
    <property type="term" value="F:quercetin 7-O-glucosyltransferase activity"/>
    <property type="evidence" value="ECO:0000318"/>
    <property type="project" value="GO_Central"/>
</dbReference>
<organism evidence="3 4">
    <name type="scientific">Helianthus annuus</name>
    <name type="common">Common sunflower</name>
    <dbReference type="NCBI Taxonomy" id="4232"/>
    <lineage>
        <taxon>Eukaryota</taxon>
        <taxon>Viridiplantae</taxon>
        <taxon>Streptophyta</taxon>
        <taxon>Embryophyta</taxon>
        <taxon>Tracheophyta</taxon>
        <taxon>Spermatophyta</taxon>
        <taxon>Magnoliopsida</taxon>
        <taxon>eudicotyledons</taxon>
        <taxon>Gunneridae</taxon>
        <taxon>Pentapetalae</taxon>
        <taxon>asterids</taxon>
        <taxon>campanulids</taxon>
        <taxon>Asterales</taxon>
        <taxon>Asteraceae</taxon>
        <taxon>Asteroideae</taxon>
        <taxon>Heliantheae alliance</taxon>
        <taxon>Heliantheae</taxon>
        <taxon>Helianthus</taxon>
    </lineage>
</organism>
<dbReference type="OrthoDB" id="5835829at2759"/>
<dbReference type="PANTHER" id="PTHR11926">
    <property type="entry name" value="GLUCOSYL/GLUCURONOSYL TRANSFERASES"/>
    <property type="match status" value="1"/>
</dbReference>
<dbReference type="GO" id="GO:0005737">
    <property type="term" value="C:cytoplasm"/>
    <property type="evidence" value="ECO:0000318"/>
    <property type="project" value="GO_Central"/>
</dbReference>
<keyword evidence="3" id="KW-0328">Glycosyltransferase</keyword>
<protein>
    <submittedName>
        <fullName evidence="3">Crocetin glucosyltransferase</fullName>
        <ecNumber evidence="3">2.4.1.271</ecNumber>
    </submittedName>
</protein>
<dbReference type="CDD" id="cd03784">
    <property type="entry name" value="GT1_Gtf-like"/>
    <property type="match status" value="1"/>
</dbReference>
<proteinExistence type="inferred from homology"/>
<dbReference type="Gramene" id="mRNA:HanXRQr2_Chr14g0635591">
    <property type="protein sequence ID" value="CDS:HanXRQr2_Chr14g0635591.1"/>
    <property type="gene ID" value="HanXRQr2_Chr14g0635591"/>
</dbReference>
<gene>
    <name evidence="3" type="ORF">HanXRQr2_Chr14g0635591</name>
</gene>
<dbReference type="PANTHER" id="PTHR11926:SF1361">
    <property type="entry name" value="CROCETIN GLUCOSYLTRANSFERASE"/>
    <property type="match status" value="1"/>
</dbReference>
<evidence type="ECO:0000313" key="4">
    <source>
        <dbReference type="Proteomes" id="UP000215914"/>
    </source>
</evidence>
<dbReference type="GO" id="GO:0080043">
    <property type="term" value="F:quercetin 3-O-glucosyltransferase activity"/>
    <property type="evidence" value="ECO:0000318"/>
    <property type="project" value="GO_Central"/>
</dbReference>
<comment type="similarity">
    <text evidence="1">Belongs to the UDP-glycosyltransferase family.</text>
</comment>
<evidence type="ECO:0000256" key="1">
    <source>
        <dbReference type="ARBA" id="ARBA00009995"/>
    </source>
</evidence>
<dbReference type="Pfam" id="PF00201">
    <property type="entry name" value="UDPGT"/>
    <property type="match status" value="1"/>
</dbReference>
<dbReference type="Proteomes" id="UP000215914">
    <property type="component" value="Unassembled WGS sequence"/>
</dbReference>